<dbReference type="AlphaFoldDB" id="A0AAW9SUY8"/>
<evidence type="ECO:0000313" key="2">
    <source>
        <dbReference type="Proteomes" id="UP001223646"/>
    </source>
</evidence>
<organism evidence="1 2">
    <name type="scientific">Corynebacterium amycolatum</name>
    <dbReference type="NCBI Taxonomy" id="43765"/>
    <lineage>
        <taxon>Bacteria</taxon>
        <taxon>Bacillati</taxon>
        <taxon>Actinomycetota</taxon>
        <taxon>Actinomycetes</taxon>
        <taxon>Mycobacteriales</taxon>
        <taxon>Corynebacteriaceae</taxon>
        <taxon>Corynebacterium</taxon>
    </lineage>
</organism>
<dbReference type="EMBL" id="JASOOY020000030">
    <property type="protein sequence ID" value="MEO3717621.1"/>
    <property type="molecule type" value="Genomic_DNA"/>
</dbReference>
<protein>
    <submittedName>
        <fullName evidence="1">Uncharacterized protein</fullName>
    </submittedName>
</protein>
<comment type="caution">
    <text evidence="1">The sequence shown here is derived from an EMBL/GenBank/DDBJ whole genome shotgun (WGS) entry which is preliminary data.</text>
</comment>
<name>A0AAW9SUY8_CORAY</name>
<reference evidence="1" key="1">
    <citation type="submission" date="2023-05" db="EMBL/GenBank/DDBJ databases">
        <authorList>
            <person name="Du J."/>
        </authorList>
    </citation>
    <scope>NUCLEOTIDE SEQUENCE</scope>
    <source>
        <strain evidence="1">UMB1064</strain>
    </source>
</reference>
<reference evidence="1" key="2">
    <citation type="submission" date="2024-05" db="EMBL/GenBank/DDBJ databases">
        <authorList>
            <person name="Wolfe A."/>
        </authorList>
    </citation>
    <scope>NUCLEOTIDE SEQUENCE</scope>
    <source>
        <strain evidence="1">UMB1064</strain>
    </source>
</reference>
<dbReference type="RefSeq" id="WP_070852309.1">
    <property type="nucleotide sequence ID" value="NZ_JASONL010000001.1"/>
</dbReference>
<evidence type="ECO:0000313" key="1">
    <source>
        <dbReference type="EMBL" id="MEO3717621.1"/>
    </source>
</evidence>
<accession>A0AAW9SUY8</accession>
<proteinExistence type="predicted"/>
<sequence length="259" mass="26693">MTTDLRSIGMDYPSWRDAMEAAIASDNLSVIGEVRGGQLVRFEDSSGARLHILGVEPFSTYAGFAGSPTVTAHVSSVDDVLALVEIVEDDPSSDDFDKVIEVACCLLSQGPMIVDAGTQTFEHVALSALATEFTLDASSEDYEKRTGSTPTTLDFAGAKAIVGDQVGKASPSATVKLAGVINNSRKHVNELTGKKFWVLNLALPTPMDVLVPGGDEAPQPGMVVSGTFLLTGEIIPPQGCGGGCGEGGCGCGEGGCGGH</sequence>
<gene>
    <name evidence="1" type="ORF">QP460_008465</name>
</gene>
<dbReference type="Proteomes" id="UP001223646">
    <property type="component" value="Unassembled WGS sequence"/>
</dbReference>